<reference evidence="1" key="2">
    <citation type="submission" date="2013-09" db="EMBL/GenBank/DDBJ databases">
        <title>Draft genome sequence of Alistipes putredinis (DSM 17216).</title>
        <authorList>
            <person name="Sudarsanam P."/>
            <person name="Ley R."/>
            <person name="Guruge J."/>
            <person name="Turnbaugh P.J."/>
            <person name="Mahowald M."/>
            <person name="Liep D."/>
            <person name="Gordon J."/>
        </authorList>
    </citation>
    <scope>NUCLEOTIDE SEQUENCE</scope>
    <source>
        <strain evidence="1">DSM 17216</strain>
    </source>
</reference>
<gene>
    <name evidence="1" type="ORF">ALIPUT_00150</name>
</gene>
<protein>
    <submittedName>
        <fullName evidence="1">Uncharacterized protein</fullName>
    </submittedName>
</protein>
<dbReference type="Proteomes" id="UP000005819">
    <property type="component" value="Unassembled WGS sequence"/>
</dbReference>
<dbReference type="AlphaFoldDB" id="B0MTR3"/>
<evidence type="ECO:0000313" key="1">
    <source>
        <dbReference type="EMBL" id="EDS04279.1"/>
    </source>
</evidence>
<name>B0MTR3_9BACT</name>
<proteinExistence type="predicted"/>
<evidence type="ECO:0000313" key="2">
    <source>
        <dbReference type="Proteomes" id="UP000005819"/>
    </source>
</evidence>
<reference evidence="1" key="1">
    <citation type="submission" date="2007-10" db="EMBL/GenBank/DDBJ databases">
        <authorList>
            <person name="Fulton L."/>
            <person name="Clifton S."/>
            <person name="Fulton B."/>
            <person name="Xu J."/>
            <person name="Minx P."/>
            <person name="Pepin K.H."/>
            <person name="Johnson M."/>
            <person name="Thiruvilangam P."/>
            <person name="Bhonagiri V."/>
            <person name="Nash W.E."/>
            <person name="Mardis E.R."/>
            <person name="Wilson R.K."/>
        </authorList>
    </citation>
    <scope>NUCLEOTIDE SEQUENCE [LARGE SCALE GENOMIC DNA]</scope>
    <source>
        <strain evidence="1">DSM 17216</strain>
    </source>
</reference>
<comment type="caution">
    <text evidence="1">The sequence shown here is derived from an EMBL/GenBank/DDBJ whole genome shotgun (WGS) entry which is preliminary data.</text>
</comment>
<accession>B0MTR3</accession>
<dbReference type="EMBL" id="ABFK02000016">
    <property type="protein sequence ID" value="EDS04279.1"/>
    <property type="molecule type" value="Genomic_DNA"/>
</dbReference>
<keyword evidence="2" id="KW-1185">Reference proteome</keyword>
<organism evidence="1 2">
    <name type="scientific">Alistipes putredinis DSM 17216</name>
    <dbReference type="NCBI Taxonomy" id="445970"/>
    <lineage>
        <taxon>Bacteria</taxon>
        <taxon>Pseudomonadati</taxon>
        <taxon>Bacteroidota</taxon>
        <taxon>Bacteroidia</taxon>
        <taxon>Bacteroidales</taxon>
        <taxon>Rikenellaceae</taxon>
        <taxon>Alistipes</taxon>
    </lineage>
</organism>
<dbReference type="HOGENOM" id="CLU_3246244_0_0_10"/>
<sequence length="42" mass="5178">MAERKCFGFFEPLFCIFFQQVLKIVRYLRNLPKRIYSKTAFK</sequence>